<evidence type="ECO:0000313" key="3">
    <source>
        <dbReference type="Proteomes" id="UP001560293"/>
    </source>
</evidence>
<comment type="caution">
    <text evidence="2">The sequence shown here is derived from an EMBL/GenBank/DDBJ whole genome shotgun (WGS) entry which is preliminary data.</text>
</comment>
<evidence type="ECO:0000259" key="1">
    <source>
        <dbReference type="Pfam" id="PF22552"/>
    </source>
</evidence>
<gene>
    <name evidence="2" type="ORF">AB6N35_00515</name>
</gene>
<accession>A0ABV3YDV5</accession>
<proteinExistence type="predicted"/>
<name>A0ABV3YDV5_9ACTN</name>
<dbReference type="Proteomes" id="UP001560293">
    <property type="component" value="Unassembled WGS sequence"/>
</dbReference>
<organism evidence="2 3">
    <name type="scientific">Dietzia cinnamea</name>
    <dbReference type="NCBI Taxonomy" id="321318"/>
    <lineage>
        <taxon>Bacteria</taxon>
        <taxon>Bacillati</taxon>
        <taxon>Actinomycetota</taxon>
        <taxon>Actinomycetes</taxon>
        <taxon>Mycobacteriales</taxon>
        <taxon>Dietziaceae</taxon>
        <taxon>Dietzia</taxon>
    </lineage>
</organism>
<sequence length="146" mass="16209">MTDGTVSDDLSSPRWIRTSSLIEERLNVLPAGGVLSIDLNGTEVLGAPYVQVLRILDGDAFSAEFSSNEFLGATFRMTRQQAKVMNDLGWNAPDSLRLEGENHNFHLAVETRNARDLAKLIARTFREVYPRIDPEVLVHMIATVAP</sequence>
<reference evidence="3" key="1">
    <citation type="submission" date="2024-07" db="EMBL/GenBank/DDBJ databases">
        <title>Pseudomonas strain that inhibits Aeromonas fish pathogens.</title>
        <authorList>
            <person name="Wildschutte H."/>
        </authorList>
    </citation>
    <scope>NUCLEOTIDE SEQUENCE [LARGE SCALE GENOMIC DNA]</scope>
    <source>
        <strain evidence="3">n60</strain>
    </source>
</reference>
<dbReference type="Pfam" id="PF22552">
    <property type="entry name" value="TY-Chap3"/>
    <property type="match status" value="1"/>
</dbReference>
<protein>
    <recommendedName>
        <fullName evidence="1">TY-Chap N-terminal domain-containing protein</fullName>
    </recommendedName>
</protein>
<dbReference type="EMBL" id="JBFTEZ010000002">
    <property type="protein sequence ID" value="MEX6462843.1"/>
    <property type="molecule type" value="Genomic_DNA"/>
</dbReference>
<dbReference type="InterPro" id="IPR054344">
    <property type="entry name" value="TY-Chap_N"/>
</dbReference>
<feature type="domain" description="TY-Chap N-terminal" evidence="1">
    <location>
        <begin position="15"/>
        <end position="133"/>
    </location>
</feature>
<dbReference type="RefSeq" id="WP_369141387.1">
    <property type="nucleotide sequence ID" value="NZ_JBFTEZ010000002.1"/>
</dbReference>
<keyword evidence="3" id="KW-1185">Reference proteome</keyword>
<evidence type="ECO:0000313" key="2">
    <source>
        <dbReference type="EMBL" id="MEX6462843.1"/>
    </source>
</evidence>